<comment type="caution">
    <text evidence="2">The sequence shown here is derived from an EMBL/GenBank/DDBJ whole genome shotgun (WGS) entry which is preliminary data.</text>
</comment>
<dbReference type="OrthoDB" id="2507826at2759"/>
<feature type="region of interest" description="Disordered" evidence="1">
    <location>
        <begin position="473"/>
        <end position="495"/>
    </location>
</feature>
<feature type="region of interest" description="Disordered" evidence="1">
    <location>
        <begin position="572"/>
        <end position="599"/>
    </location>
</feature>
<accession>A0A5B0LVT3</accession>
<evidence type="ECO:0000313" key="4">
    <source>
        <dbReference type="Proteomes" id="UP000324748"/>
    </source>
</evidence>
<evidence type="ECO:0000313" key="2">
    <source>
        <dbReference type="EMBL" id="KAA1067694.1"/>
    </source>
</evidence>
<feature type="compositionally biased region" description="Low complexity" evidence="1">
    <location>
        <begin position="913"/>
        <end position="923"/>
    </location>
</feature>
<feature type="compositionally biased region" description="Polar residues" evidence="1">
    <location>
        <begin position="225"/>
        <end position="250"/>
    </location>
</feature>
<feature type="region of interest" description="Disordered" evidence="1">
    <location>
        <begin position="526"/>
        <end position="558"/>
    </location>
</feature>
<proteinExistence type="predicted"/>
<feature type="region of interest" description="Disordered" evidence="1">
    <location>
        <begin position="81"/>
        <end position="208"/>
    </location>
</feature>
<evidence type="ECO:0000313" key="3">
    <source>
        <dbReference type="EMBL" id="KAA1093561.1"/>
    </source>
</evidence>
<evidence type="ECO:0000256" key="1">
    <source>
        <dbReference type="SAM" id="MobiDB-lite"/>
    </source>
</evidence>
<feature type="compositionally biased region" description="Low complexity" evidence="1">
    <location>
        <begin position="1080"/>
        <end position="1094"/>
    </location>
</feature>
<feature type="region of interest" description="Disordered" evidence="1">
    <location>
        <begin position="718"/>
        <end position="773"/>
    </location>
</feature>
<dbReference type="Proteomes" id="UP000325313">
    <property type="component" value="Unassembled WGS sequence"/>
</dbReference>
<feature type="compositionally biased region" description="Polar residues" evidence="1">
    <location>
        <begin position="718"/>
        <end position="727"/>
    </location>
</feature>
<feature type="compositionally biased region" description="Polar residues" evidence="1">
    <location>
        <begin position="169"/>
        <end position="208"/>
    </location>
</feature>
<name>A0A5B0LVT3_PUCGR</name>
<feature type="compositionally biased region" description="Polar residues" evidence="1">
    <location>
        <begin position="282"/>
        <end position="295"/>
    </location>
</feature>
<sequence>MLRTVTLTSDDDINNHDHQLEEEEEKEKVLEHLQEDSEEEEEEDAVVYRSSDHQLLILGQASSDPQEVQPSPEPVLTLLLANTSSQQPNLSMPSTPPRSRQLLSSPTSLATTLINSRDHHPHHPASLSSSPNEQPPPIQISSDMQQPSSSSSSSQPSYSQLLPLLGGANRSNRNSHQSSAPSFESENRLSPRQRQITSETSSCPSDNEISSLYGKYRHSGCSLNENFEAQDSPQDSGNNSGGQDSFTQGDDANGLSVRKSGVIDELNWMLGEAIDSAQTTFGNTEDQVSPESQPPLTHVRSYSPLVNGLESLSVDKERTLHTPEGIQPGEQSTEDLSEPITASSLSDYSADPTDDSQAAKSERQRRRVYNLTDSSSCAVNEGLKEYSAYDLTALSKSQNDTLPQTHSKLEQPLTKEYAESAISAAAQSASSEEVLSSSALEDSNVQLFRRSPSQRRNPFIIGTKLQDLVAARKQDALRETHQSTSSDRSESALPLTPSAIISTEDLNTSNPLLKSNSQKIVNSSAKKLVEEDQNRLPKSASPNGKPLTARSPVVKRSSSDMNFLEQWQWLEAQHPSSSPPKKKHSIPTTENKPNRITAPTSREKCIKTLDDHFRSTNGSTELSKKMNILSQRQQNLQQTLQRHNNINNANKSSRPIKPIGAWFDRVPTINTKDLKKVKATADRCQIYEAKLQQLYSAPMGLDLWVWLKTCGESQNSLLPAGSSSTHTQARKPGYSPLMSHHQPPLSSLPPHLQHQPSGNSQQSAAALAQMRDTSMSSVASFPLRAGNSQKAIQIRRGSENQLMEIGHPDPAAPRSNGMIVNSLMEVNNLPYPSLYPHSVGQHLGIHQAPVENSNNNNSSSSNHTNGGPTSSRMAGGSRSLLENNSKSGGGGGAGGRFFSQITRHNSTKRRNHSASATSSPSKSNLVISAPLIAGPSGAPRGPRPEHSGPFTKSPAAELKSFFAKAHEVAVGGQARHSPELEPLPPLSPASSRNQLRMSFAYGSAASNRHPPPNINTLPTNLNNRLAYQQHHQSSASIGTAIVEPAPMTPHRRPSQLASEAHYLFSNPFHTLPSDSDPHSSSKTLSPPVTSTTSSDRNLNSLIDLKLDKLVDILPQADRLLLRKLLIDNQLDDVVTIGSYLELVKNQS</sequence>
<feature type="compositionally biased region" description="Low complexity" evidence="1">
    <location>
        <begin position="852"/>
        <end position="871"/>
    </location>
</feature>
<feature type="region of interest" description="Disordered" evidence="1">
    <location>
        <begin position="848"/>
        <end position="953"/>
    </location>
</feature>
<dbReference type="EMBL" id="VDEP01000374">
    <property type="protein sequence ID" value="KAA1093561.1"/>
    <property type="molecule type" value="Genomic_DNA"/>
</dbReference>
<feature type="region of interest" description="Disordered" evidence="1">
    <location>
        <begin position="1"/>
        <end position="48"/>
    </location>
</feature>
<feature type="compositionally biased region" description="Acidic residues" evidence="1">
    <location>
        <begin position="36"/>
        <end position="45"/>
    </location>
</feature>
<reference evidence="4 5" key="1">
    <citation type="submission" date="2019-05" db="EMBL/GenBank/DDBJ databases">
        <title>Emergence of the Ug99 lineage of the wheat stem rust pathogen through somatic hybridization.</title>
        <authorList>
            <person name="Li F."/>
            <person name="Upadhyaya N.M."/>
            <person name="Sperschneider J."/>
            <person name="Matny O."/>
            <person name="Nguyen-Phuc H."/>
            <person name="Mago R."/>
            <person name="Raley C."/>
            <person name="Miller M.E."/>
            <person name="Silverstein K.A.T."/>
            <person name="Henningsen E."/>
            <person name="Hirsch C.D."/>
            <person name="Visser B."/>
            <person name="Pretorius Z.A."/>
            <person name="Steffenson B.J."/>
            <person name="Schwessinger B."/>
            <person name="Dodds P.N."/>
            <person name="Figueroa M."/>
        </authorList>
    </citation>
    <scope>NUCLEOTIDE SEQUENCE [LARGE SCALE GENOMIC DNA]</scope>
    <source>
        <strain evidence="2">21-0</strain>
        <strain evidence="3 5">Ug99</strain>
    </source>
</reference>
<feature type="compositionally biased region" description="Basic and acidic residues" evidence="1">
    <location>
        <begin position="26"/>
        <end position="35"/>
    </location>
</feature>
<feature type="region of interest" description="Disordered" evidence="1">
    <location>
        <begin position="1068"/>
        <end position="1095"/>
    </location>
</feature>
<feature type="compositionally biased region" description="Low complexity" evidence="1">
    <location>
        <begin position="735"/>
        <end position="757"/>
    </location>
</feature>
<dbReference type="EMBL" id="VSWC01000184">
    <property type="protein sequence ID" value="KAA1067694.1"/>
    <property type="molecule type" value="Genomic_DNA"/>
</dbReference>
<feature type="compositionally biased region" description="Low complexity" evidence="1">
    <location>
        <begin position="102"/>
        <end position="113"/>
    </location>
</feature>
<organism evidence="2 4">
    <name type="scientific">Puccinia graminis f. sp. tritici</name>
    <dbReference type="NCBI Taxonomy" id="56615"/>
    <lineage>
        <taxon>Eukaryota</taxon>
        <taxon>Fungi</taxon>
        <taxon>Dikarya</taxon>
        <taxon>Basidiomycota</taxon>
        <taxon>Pucciniomycotina</taxon>
        <taxon>Pucciniomycetes</taxon>
        <taxon>Pucciniales</taxon>
        <taxon>Pucciniaceae</taxon>
        <taxon>Puccinia</taxon>
    </lineage>
</organism>
<evidence type="ECO:0000313" key="5">
    <source>
        <dbReference type="Proteomes" id="UP000325313"/>
    </source>
</evidence>
<feature type="region of interest" description="Disordered" evidence="1">
    <location>
        <begin position="970"/>
        <end position="991"/>
    </location>
</feature>
<dbReference type="Proteomes" id="UP000324748">
    <property type="component" value="Unassembled WGS sequence"/>
</dbReference>
<keyword evidence="4" id="KW-1185">Reference proteome</keyword>
<protein>
    <submittedName>
        <fullName evidence="2">Uncharacterized protein</fullName>
    </submittedName>
</protein>
<feature type="region of interest" description="Disordered" evidence="1">
    <location>
        <begin position="225"/>
        <end position="254"/>
    </location>
</feature>
<gene>
    <name evidence="2" type="ORF">PGT21_014768</name>
    <name evidence="3" type="ORF">PGTUg99_027534</name>
</gene>
<feature type="compositionally biased region" description="Low complexity" evidence="1">
    <location>
        <begin position="139"/>
        <end position="165"/>
    </location>
</feature>
<feature type="compositionally biased region" description="Polar residues" evidence="1">
    <location>
        <begin position="81"/>
        <end position="93"/>
    </location>
</feature>
<feature type="region of interest" description="Disordered" evidence="1">
    <location>
        <begin position="282"/>
        <end position="367"/>
    </location>
</feature>
<dbReference type="AlphaFoldDB" id="A0A5B0LVT3"/>